<dbReference type="KEGG" id="ebla:JGUZn3_15800"/>
<reference evidence="1 2" key="1">
    <citation type="submission" date="2020-08" db="EMBL/GenBank/DDBJ databases">
        <title>Complete genome sequence of Entomobacter blattae G55GP.</title>
        <authorList>
            <person name="Poehlein A."/>
            <person name="Guzman J."/>
            <person name="Daniel R."/>
            <person name="Vilcinskas A."/>
        </authorList>
    </citation>
    <scope>NUCLEOTIDE SEQUENCE [LARGE SCALE GENOMIC DNA]</scope>
    <source>
        <strain evidence="1 2">G55GP</strain>
    </source>
</reference>
<evidence type="ECO:0000313" key="1">
    <source>
        <dbReference type="EMBL" id="QNT78803.1"/>
    </source>
</evidence>
<organism evidence="1 2">
    <name type="scientific">Entomobacter blattae</name>
    <dbReference type="NCBI Taxonomy" id="2762277"/>
    <lineage>
        <taxon>Bacteria</taxon>
        <taxon>Pseudomonadati</taxon>
        <taxon>Pseudomonadota</taxon>
        <taxon>Alphaproteobacteria</taxon>
        <taxon>Acetobacterales</taxon>
        <taxon>Acetobacteraceae</taxon>
        <taxon>Entomobacter</taxon>
    </lineage>
</organism>
<accession>A0A7H1NSP3</accession>
<protein>
    <submittedName>
        <fullName evidence="1">Uncharacterized protein</fullName>
    </submittedName>
</protein>
<dbReference type="EMBL" id="CP060244">
    <property type="protein sequence ID" value="QNT78803.1"/>
    <property type="molecule type" value="Genomic_DNA"/>
</dbReference>
<sequence length="72" mass="8095">MVGAGILYYPCAIPNYKGNCTVNARLVVYVKDIPKKDEIVTNMKAWVNGIMKLESFKSDHIHLEKVDVTTLP</sequence>
<gene>
    <name evidence="1" type="ORF">JGUZn3_15800</name>
</gene>
<proteinExistence type="predicted"/>
<keyword evidence="2" id="KW-1185">Reference proteome</keyword>
<evidence type="ECO:0000313" key="2">
    <source>
        <dbReference type="Proteomes" id="UP000516349"/>
    </source>
</evidence>
<dbReference type="AlphaFoldDB" id="A0A7H1NSP3"/>
<name>A0A7H1NSP3_9PROT</name>
<dbReference type="Proteomes" id="UP000516349">
    <property type="component" value="Chromosome"/>
</dbReference>